<keyword evidence="2" id="KW-0813">Transport</keyword>
<proteinExistence type="inferred from homology"/>
<sequence>MTYAYLLIAILSEVVATSALKASESFTRLWPSIIVVIGYAMAFFCLSLTLRTIPVGIAYALWSGIGIVLIALAGWVLYRQVLDLPAILGICLILAGVLVINLFSRTAGH</sequence>
<evidence type="ECO:0000256" key="8">
    <source>
        <dbReference type="RuleBase" id="RU003942"/>
    </source>
</evidence>
<comment type="similarity">
    <text evidence="7 8">Belongs to the drug/metabolite transporter (DMT) superfamily. Small multidrug resistance (SMR) (TC 2.A.7.1) family.</text>
</comment>
<evidence type="ECO:0000256" key="5">
    <source>
        <dbReference type="ARBA" id="ARBA00022989"/>
    </source>
</evidence>
<dbReference type="SUPFAM" id="SSF103481">
    <property type="entry name" value="Multidrug resistance efflux transporter EmrE"/>
    <property type="match status" value="1"/>
</dbReference>
<dbReference type="InterPro" id="IPR037185">
    <property type="entry name" value="EmrE-like"/>
</dbReference>
<feature type="transmembrane region" description="Helical" evidence="9">
    <location>
        <begin position="84"/>
        <end position="103"/>
    </location>
</feature>
<organism evidence="10 11">
    <name type="scientific">Microvirga puerhi</name>
    <dbReference type="NCBI Taxonomy" id="2876078"/>
    <lineage>
        <taxon>Bacteria</taxon>
        <taxon>Pseudomonadati</taxon>
        <taxon>Pseudomonadota</taxon>
        <taxon>Alphaproteobacteria</taxon>
        <taxon>Hyphomicrobiales</taxon>
        <taxon>Methylobacteriaceae</taxon>
        <taxon>Microvirga</taxon>
    </lineage>
</organism>
<dbReference type="Gene3D" id="1.10.3730.20">
    <property type="match status" value="1"/>
</dbReference>
<dbReference type="EMBL" id="JAIRBM010000004">
    <property type="protein sequence ID" value="MBZ6076142.1"/>
    <property type="molecule type" value="Genomic_DNA"/>
</dbReference>
<evidence type="ECO:0000256" key="4">
    <source>
        <dbReference type="ARBA" id="ARBA00022692"/>
    </source>
</evidence>
<keyword evidence="3" id="KW-1003">Cell membrane</keyword>
<dbReference type="InterPro" id="IPR000390">
    <property type="entry name" value="Small_drug/metabolite_transptr"/>
</dbReference>
<dbReference type="Pfam" id="PF00893">
    <property type="entry name" value="Multi_Drug_Res"/>
    <property type="match status" value="1"/>
</dbReference>
<name>A0ABS7VKS7_9HYPH</name>
<evidence type="ECO:0000256" key="7">
    <source>
        <dbReference type="ARBA" id="ARBA00038032"/>
    </source>
</evidence>
<keyword evidence="4 8" id="KW-0812">Transmembrane</keyword>
<keyword evidence="11" id="KW-1185">Reference proteome</keyword>
<dbReference type="InterPro" id="IPR045324">
    <property type="entry name" value="Small_multidrug_res"/>
</dbReference>
<protein>
    <submittedName>
        <fullName evidence="10">QacE family quaternary ammonium compound efflux SMR transporter</fullName>
    </submittedName>
</protein>
<dbReference type="PANTHER" id="PTHR30561">
    <property type="entry name" value="SMR FAMILY PROTON-DEPENDENT DRUG EFFLUX TRANSPORTER SUGE"/>
    <property type="match status" value="1"/>
</dbReference>
<dbReference type="PANTHER" id="PTHR30561:SF1">
    <property type="entry name" value="MULTIDRUG TRANSPORTER EMRE"/>
    <property type="match status" value="1"/>
</dbReference>
<evidence type="ECO:0000256" key="1">
    <source>
        <dbReference type="ARBA" id="ARBA00004651"/>
    </source>
</evidence>
<comment type="caution">
    <text evidence="10">The sequence shown here is derived from an EMBL/GenBank/DDBJ whole genome shotgun (WGS) entry which is preliminary data.</text>
</comment>
<dbReference type="Proteomes" id="UP000704176">
    <property type="component" value="Unassembled WGS sequence"/>
</dbReference>
<evidence type="ECO:0000256" key="9">
    <source>
        <dbReference type="SAM" id="Phobius"/>
    </source>
</evidence>
<evidence type="ECO:0000256" key="2">
    <source>
        <dbReference type="ARBA" id="ARBA00022448"/>
    </source>
</evidence>
<feature type="transmembrane region" description="Helical" evidence="9">
    <location>
        <begin position="57"/>
        <end position="78"/>
    </location>
</feature>
<keyword evidence="5 9" id="KW-1133">Transmembrane helix</keyword>
<evidence type="ECO:0000256" key="6">
    <source>
        <dbReference type="ARBA" id="ARBA00023136"/>
    </source>
</evidence>
<dbReference type="RefSeq" id="WP_224312450.1">
    <property type="nucleotide sequence ID" value="NZ_JAIRBM010000004.1"/>
</dbReference>
<gene>
    <name evidence="10" type="ORF">K9B37_07540</name>
</gene>
<feature type="transmembrane region" description="Helical" evidence="9">
    <location>
        <begin position="29"/>
        <end position="50"/>
    </location>
</feature>
<evidence type="ECO:0000313" key="11">
    <source>
        <dbReference type="Proteomes" id="UP000704176"/>
    </source>
</evidence>
<evidence type="ECO:0000313" key="10">
    <source>
        <dbReference type="EMBL" id="MBZ6076142.1"/>
    </source>
</evidence>
<evidence type="ECO:0000256" key="3">
    <source>
        <dbReference type="ARBA" id="ARBA00022475"/>
    </source>
</evidence>
<comment type="subcellular location">
    <subcellularLocation>
        <location evidence="1 8">Cell membrane</location>
        <topology evidence="1 8">Multi-pass membrane protein</topology>
    </subcellularLocation>
</comment>
<keyword evidence="6 9" id="KW-0472">Membrane</keyword>
<accession>A0ABS7VKS7</accession>
<reference evidence="10 11" key="1">
    <citation type="submission" date="2021-09" db="EMBL/GenBank/DDBJ databases">
        <title>The complete genome sequence of a new microorganism.</title>
        <authorList>
            <person name="Zi Z."/>
        </authorList>
    </citation>
    <scope>NUCLEOTIDE SEQUENCE [LARGE SCALE GENOMIC DNA]</scope>
    <source>
        <strain evidence="10 11">WGZ8</strain>
    </source>
</reference>